<dbReference type="Proteomes" id="UP000004931">
    <property type="component" value="Unassembled WGS sequence"/>
</dbReference>
<keyword evidence="1" id="KW-0472">Membrane</keyword>
<dbReference type="EMBL" id="AAVT01000003">
    <property type="protein sequence ID" value="EAW31632.1"/>
    <property type="molecule type" value="Genomic_DNA"/>
</dbReference>
<accession>A0YCW3</accession>
<feature type="transmembrane region" description="Helical" evidence="1">
    <location>
        <begin position="86"/>
        <end position="103"/>
    </location>
</feature>
<gene>
    <name evidence="2" type="ORF">GP2143_08779</name>
</gene>
<keyword evidence="1" id="KW-0812">Transmembrane</keyword>
<keyword evidence="1" id="KW-1133">Transmembrane helix</keyword>
<evidence type="ECO:0000313" key="2">
    <source>
        <dbReference type="EMBL" id="EAW31632.1"/>
    </source>
</evidence>
<organism evidence="2 3">
    <name type="scientific">marine gamma proteobacterium HTCC2143</name>
    <dbReference type="NCBI Taxonomy" id="247633"/>
    <lineage>
        <taxon>Bacteria</taxon>
        <taxon>Pseudomonadati</taxon>
        <taxon>Pseudomonadota</taxon>
        <taxon>Gammaproteobacteria</taxon>
        <taxon>Cellvibrionales</taxon>
        <taxon>Spongiibacteraceae</taxon>
        <taxon>BD1-7 clade</taxon>
    </lineage>
</organism>
<evidence type="ECO:0000313" key="3">
    <source>
        <dbReference type="Proteomes" id="UP000004931"/>
    </source>
</evidence>
<comment type="caution">
    <text evidence="2">The sequence shown here is derived from an EMBL/GenBank/DDBJ whole genome shotgun (WGS) entry which is preliminary data.</text>
</comment>
<sequence length="125" mass="14593">MLNQDEVERQEDELRQEINRLSDEYRSLFYSAVKKKIKDPDTYAALNWFFVTGLHHFYLGKWMSGLVDLAAFVLGVGLMITGHIEVGIALIVVISTIELWALFRAQLIIQAWNNKLYRNELDKFK</sequence>
<name>A0YCW3_9GAMM</name>
<reference evidence="2 3" key="1">
    <citation type="journal article" date="2010" name="J. Bacteriol.">
        <title>Genome sequence of the oligotrophic marine Gammaproteobacterium HTCC2143, isolated from the Oregon Coast.</title>
        <authorList>
            <person name="Oh H.M."/>
            <person name="Kang I."/>
            <person name="Ferriera S."/>
            <person name="Giovannoni S.J."/>
            <person name="Cho J.C."/>
        </authorList>
    </citation>
    <scope>NUCLEOTIDE SEQUENCE [LARGE SCALE GENOMIC DNA]</scope>
    <source>
        <strain evidence="2 3">HTCC2143</strain>
    </source>
</reference>
<dbReference type="OrthoDB" id="5768428at2"/>
<dbReference type="AlphaFoldDB" id="A0YCW3"/>
<proteinExistence type="predicted"/>
<protein>
    <submittedName>
        <fullName evidence="2">Predicted membrane protein</fullName>
    </submittedName>
</protein>
<dbReference type="eggNOG" id="ENOG5032TX4">
    <property type="taxonomic scope" value="Bacteria"/>
</dbReference>
<evidence type="ECO:0000256" key="1">
    <source>
        <dbReference type="SAM" id="Phobius"/>
    </source>
</evidence>
<keyword evidence="3" id="KW-1185">Reference proteome</keyword>